<dbReference type="PROSITE" id="PS50943">
    <property type="entry name" value="HTH_CROC1"/>
    <property type="match status" value="1"/>
</dbReference>
<dbReference type="SMART" id="SM00530">
    <property type="entry name" value="HTH_XRE"/>
    <property type="match status" value="1"/>
</dbReference>
<evidence type="ECO:0000313" key="4">
    <source>
        <dbReference type="Proteomes" id="UP001276150"/>
    </source>
</evidence>
<evidence type="ECO:0000256" key="1">
    <source>
        <dbReference type="SAM" id="MobiDB-lite"/>
    </source>
</evidence>
<dbReference type="CDD" id="cd00093">
    <property type="entry name" value="HTH_XRE"/>
    <property type="match status" value="1"/>
</dbReference>
<dbReference type="InterPro" id="IPR009057">
    <property type="entry name" value="Homeodomain-like_sf"/>
</dbReference>
<gene>
    <name evidence="3" type="ORF">ORD21_17425</name>
</gene>
<dbReference type="Gene3D" id="1.10.260.40">
    <property type="entry name" value="lambda repressor-like DNA-binding domains"/>
    <property type="match status" value="1"/>
</dbReference>
<name>A0ABU4DVG8_9DEIO</name>
<organism evidence="3 4">
    <name type="scientific">Deinococcus arenicola</name>
    <dbReference type="NCBI Taxonomy" id="2994950"/>
    <lineage>
        <taxon>Bacteria</taxon>
        <taxon>Thermotogati</taxon>
        <taxon>Deinococcota</taxon>
        <taxon>Deinococci</taxon>
        <taxon>Deinococcales</taxon>
        <taxon>Deinococcaceae</taxon>
        <taxon>Deinococcus</taxon>
    </lineage>
</organism>
<feature type="domain" description="HTH cro/C1-type" evidence="2">
    <location>
        <begin position="7"/>
        <end position="60"/>
    </location>
</feature>
<feature type="region of interest" description="Disordered" evidence="1">
    <location>
        <begin position="128"/>
        <end position="159"/>
    </location>
</feature>
<comment type="caution">
    <text evidence="3">The sequence shown here is derived from an EMBL/GenBank/DDBJ whole genome shotgun (WGS) entry which is preliminary data.</text>
</comment>
<accession>A0ABU4DVG8</accession>
<feature type="compositionally biased region" description="Basic residues" evidence="1">
    <location>
        <begin position="148"/>
        <end position="159"/>
    </location>
</feature>
<keyword evidence="4" id="KW-1185">Reference proteome</keyword>
<dbReference type="EMBL" id="JAPMIV010000060">
    <property type="protein sequence ID" value="MDV6376378.1"/>
    <property type="molecule type" value="Genomic_DNA"/>
</dbReference>
<dbReference type="InterPro" id="IPR001387">
    <property type="entry name" value="Cro/C1-type_HTH"/>
</dbReference>
<dbReference type="SUPFAM" id="SSF47413">
    <property type="entry name" value="lambda repressor-like DNA-binding domains"/>
    <property type="match status" value="1"/>
</dbReference>
<sequence length="159" mass="17512">MKEQKTLNQWRKERGLAVDELAEKAGAGLNVGKWLYSGVTPRVQMCFALAKALDVELDQIIWGKVESQEVPEMPAGPEATGNQSRISREQYEVAKQWLKAGRMMTEISQAVGVSRGTLYKAFAKFEKEDGLQKASEGPAPEAAESKVKTRKPKASKADS</sequence>
<reference evidence="3 4" key="1">
    <citation type="submission" date="2022-11" db="EMBL/GenBank/DDBJ databases">
        <title>Deinococcus ZS9-10, Low Temperature and Draught-tolerating, UV-resistant Bacteria from Continental Antarctica.</title>
        <authorList>
            <person name="Cheng L."/>
        </authorList>
    </citation>
    <scope>NUCLEOTIDE SEQUENCE [LARGE SCALE GENOMIC DNA]</scope>
    <source>
        <strain evidence="3 4">ZS9-10</strain>
    </source>
</reference>
<dbReference type="Proteomes" id="UP001276150">
    <property type="component" value="Unassembled WGS sequence"/>
</dbReference>
<protein>
    <recommendedName>
        <fullName evidence="2">HTH cro/C1-type domain-containing protein</fullName>
    </recommendedName>
</protein>
<dbReference type="RefSeq" id="WP_317641738.1">
    <property type="nucleotide sequence ID" value="NZ_JAPMIV010000060.1"/>
</dbReference>
<dbReference type="SUPFAM" id="SSF46689">
    <property type="entry name" value="Homeodomain-like"/>
    <property type="match status" value="1"/>
</dbReference>
<dbReference type="Gene3D" id="1.10.10.60">
    <property type="entry name" value="Homeodomain-like"/>
    <property type="match status" value="1"/>
</dbReference>
<dbReference type="InterPro" id="IPR010982">
    <property type="entry name" value="Lambda_DNA-bd_dom_sf"/>
</dbReference>
<evidence type="ECO:0000313" key="3">
    <source>
        <dbReference type="EMBL" id="MDV6376378.1"/>
    </source>
</evidence>
<proteinExistence type="predicted"/>
<evidence type="ECO:0000259" key="2">
    <source>
        <dbReference type="PROSITE" id="PS50943"/>
    </source>
</evidence>